<dbReference type="PRINTS" id="PR00463">
    <property type="entry name" value="EP450I"/>
</dbReference>
<dbReference type="PRINTS" id="PR00385">
    <property type="entry name" value="P450"/>
</dbReference>
<dbReference type="InterPro" id="IPR017972">
    <property type="entry name" value="Cyt_P450_CS"/>
</dbReference>
<comment type="caution">
    <text evidence="6">The sequence shown here is derived from an EMBL/GenBank/DDBJ whole genome shotgun (WGS) entry which is preliminary data.</text>
</comment>
<name>A0ABR1NLP9_DIAER</name>
<gene>
    <name evidence="6" type="ORF">SLS63_014071</name>
</gene>
<dbReference type="InterPro" id="IPR036396">
    <property type="entry name" value="Cyt_P450_sf"/>
</dbReference>
<dbReference type="SUPFAM" id="SSF48264">
    <property type="entry name" value="Cytochrome P450"/>
    <property type="match status" value="1"/>
</dbReference>
<evidence type="ECO:0000313" key="6">
    <source>
        <dbReference type="EMBL" id="KAK7705777.1"/>
    </source>
</evidence>
<dbReference type="InterPro" id="IPR050121">
    <property type="entry name" value="Cytochrome_P450_monoxygenase"/>
</dbReference>
<dbReference type="InterPro" id="IPR002401">
    <property type="entry name" value="Cyt_P450_E_grp-I"/>
</dbReference>
<evidence type="ECO:0000256" key="4">
    <source>
        <dbReference type="ARBA" id="ARBA00023004"/>
    </source>
</evidence>
<dbReference type="InterPro" id="IPR001128">
    <property type="entry name" value="Cyt_P450"/>
</dbReference>
<keyword evidence="5" id="KW-0503">Monooxygenase</keyword>
<evidence type="ECO:0000313" key="7">
    <source>
        <dbReference type="Proteomes" id="UP001430848"/>
    </source>
</evidence>
<keyword evidence="2 5" id="KW-0349">Heme</keyword>
<dbReference type="Gene3D" id="1.10.630.10">
    <property type="entry name" value="Cytochrome P450"/>
    <property type="match status" value="1"/>
</dbReference>
<dbReference type="PROSITE" id="PS00086">
    <property type="entry name" value="CYTOCHROME_P450"/>
    <property type="match status" value="1"/>
</dbReference>
<keyword evidence="4 5" id="KW-0408">Iron</keyword>
<dbReference type="Proteomes" id="UP001430848">
    <property type="component" value="Unassembled WGS sequence"/>
</dbReference>
<sequence>MGTERPNIFNEPDREAHRKKRRVIGFGISERAMRVFEPEMAQEVDVFLGQLLRSSQNQETVDMTPFCERLGVDIIGQLAFGFQLNSQRDPTHRPVSAGMRARSRLGSLYMAWPALRYMDPIITRLSPVKYKNDMRSLYKSLRTMIGARMALPKDAKPDFYAHVSGDIAPGDPGLDTKDLWAEAILIVAAGGSTTATTITAALFYLSRNPEVYERLASEIRNHFSSAKDIKQGPQLSACSYLRAVIDESLRLSTGTISNWRVQDPSSVAAGEQLVVDGHVIPPGTEVAINAYSFMRNPDYYPDPFAFRPERWLAEDGETLRGSSDIVRRAFVPFSIGSRSCAGQAMAYLELNLAIARTMWYFDFEKAPGEAGKLGEVPGQPLVFKLEDSTIVGHHGPNLVFKPRGNYWRELMKHVD</sequence>
<keyword evidence="3 5" id="KW-0479">Metal-binding</keyword>
<keyword evidence="5" id="KW-0560">Oxidoreductase</keyword>
<accession>A0ABR1NLP9</accession>
<evidence type="ECO:0000256" key="1">
    <source>
        <dbReference type="ARBA" id="ARBA00001971"/>
    </source>
</evidence>
<keyword evidence="7" id="KW-1185">Reference proteome</keyword>
<evidence type="ECO:0000256" key="5">
    <source>
        <dbReference type="RuleBase" id="RU000461"/>
    </source>
</evidence>
<protein>
    <recommendedName>
        <fullName evidence="8">Cytochrome P450</fullName>
    </recommendedName>
</protein>
<evidence type="ECO:0008006" key="8">
    <source>
        <dbReference type="Google" id="ProtNLM"/>
    </source>
</evidence>
<dbReference type="PANTHER" id="PTHR24305:SF226">
    <property type="entry name" value="CYTOCHROME P450 MONOOXYGENASE"/>
    <property type="match status" value="1"/>
</dbReference>
<dbReference type="PANTHER" id="PTHR24305">
    <property type="entry name" value="CYTOCHROME P450"/>
    <property type="match status" value="1"/>
</dbReference>
<evidence type="ECO:0000256" key="2">
    <source>
        <dbReference type="ARBA" id="ARBA00022617"/>
    </source>
</evidence>
<comment type="similarity">
    <text evidence="5">Belongs to the cytochrome P450 family.</text>
</comment>
<dbReference type="Pfam" id="PF00067">
    <property type="entry name" value="p450"/>
    <property type="match status" value="1"/>
</dbReference>
<proteinExistence type="inferred from homology"/>
<dbReference type="EMBL" id="JAKNSF020000230">
    <property type="protein sequence ID" value="KAK7705777.1"/>
    <property type="molecule type" value="Genomic_DNA"/>
</dbReference>
<reference evidence="6 7" key="1">
    <citation type="submission" date="2024-02" db="EMBL/GenBank/DDBJ databases">
        <title>De novo assembly and annotation of 12 fungi associated with fruit tree decline syndrome in Ontario, Canada.</title>
        <authorList>
            <person name="Sulman M."/>
            <person name="Ellouze W."/>
            <person name="Ilyukhin E."/>
        </authorList>
    </citation>
    <scope>NUCLEOTIDE SEQUENCE [LARGE SCALE GENOMIC DNA]</scope>
    <source>
        <strain evidence="6 7">M169</strain>
    </source>
</reference>
<evidence type="ECO:0000256" key="3">
    <source>
        <dbReference type="ARBA" id="ARBA00022723"/>
    </source>
</evidence>
<comment type="cofactor">
    <cofactor evidence="1">
        <name>heme</name>
        <dbReference type="ChEBI" id="CHEBI:30413"/>
    </cofactor>
</comment>
<organism evidence="6 7">
    <name type="scientific">Diaporthe eres</name>
    <name type="common">Phomopsis oblonga</name>
    <dbReference type="NCBI Taxonomy" id="83184"/>
    <lineage>
        <taxon>Eukaryota</taxon>
        <taxon>Fungi</taxon>
        <taxon>Dikarya</taxon>
        <taxon>Ascomycota</taxon>
        <taxon>Pezizomycotina</taxon>
        <taxon>Sordariomycetes</taxon>
        <taxon>Sordariomycetidae</taxon>
        <taxon>Diaporthales</taxon>
        <taxon>Diaporthaceae</taxon>
        <taxon>Diaporthe</taxon>
        <taxon>Diaporthe eres species complex</taxon>
    </lineage>
</organism>